<evidence type="ECO:0000313" key="2">
    <source>
        <dbReference type="Proteomes" id="UP000811899"/>
    </source>
</evidence>
<name>A0AAW4L6N5_9BACT</name>
<keyword evidence="2" id="KW-1185">Reference proteome</keyword>
<proteinExistence type="predicted"/>
<gene>
    <name evidence="1" type="ORF">KI809_12920</name>
</gene>
<dbReference type="Proteomes" id="UP000811899">
    <property type="component" value="Unassembled WGS sequence"/>
</dbReference>
<dbReference type="EMBL" id="JAHCVJ010000005">
    <property type="protein sequence ID" value="MBT0665202.1"/>
    <property type="molecule type" value="Genomic_DNA"/>
</dbReference>
<accession>A0AAW4L6N5</accession>
<evidence type="ECO:0000313" key="1">
    <source>
        <dbReference type="EMBL" id="MBT0665202.1"/>
    </source>
</evidence>
<dbReference type="AlphaFoldDB" id="A0AAW4L6N5"/>
<protein>
    <submittedName>
        <fullName evidence="1">Uncharacterized protein</fullName>
    </submittedName>
</protein>
<organism evidence="1 2">
    <name type="scientific">Geoanaerobacter pelophilus</name>
    <dbReference type="NCBI Taxonomy" id="60036"/>
    <lineage>
        <taxon>Bacteria</taxon>
        <taxon>Pseudomonadati</taxon>
        <taxon>Thermodesulfobacteriota</taxon>
        <taxon>Desulfuromonadia</taxon>
        <taxon>Geobacterales</taxon>
        <taxon>Geobacteraceae</taxon>
        <taxon>Geoanaerobacter</taxon>
    </lineage>
</organism>
<sequence>MVDFGDKEQEMVNISRAEIRTLRTYGYNLKGDNWMRARSTRTKAAEGEQVIKLVNTDTLAVIYLPDDLLEGNFS</sequence>
<reference evidence="1 2" key="1">
    <citation type="submission" date="2021-05" db="EMBL/GenBank/DDBJ databases">
        <title>The draft genome of Geobacter pelophilus DSM 12255.</title>
        <authorList>
            <person name="Xu Z."/>
            <person name="Masuda Y."/>
            <person name="Itoh H."/>
            <person name="Senoo K."/>
        </authorList>
    </citation>
    <scope>NUCLEOTIDE SEQUENCE [LARGE SCALE GENOMIC DNA]</scope>
    <source>
        <strain evidence="1 2">DSM 12255</strain>
    </source>
</reference>
<comment type="caution">
    <text evidence="1">The sequence shown here is derived from an EMBL/GenBank/DDBJ whole genome shotgun (WGS) entry which is preliminary data.</text>
</comment>